<dbReference type="InterPro" id="IPR041872">
    <property type="entry name" value="Anticodon_Met"/>
</dbReference>
<dbReference type="PANTHER" id="PTHR43326">
    <property type="entry name" value="METHIONYL-TRNA SYNTHETASE"/>
    <property type="match status" value="1"/>
</dbReference>
<comment type="function">
    <text evidence="1 13">Is required not only for elongation of protein synthesis but also for the initiation of all mRNA translation through initiator tRNA(fMet) aminoacylation.</text>
</comment>
<dbReference type="Pfam" id="PF08264">
    <property type="entry name" value="Anticodon_1"/>
    <property type="match status" value="1"/>
</dbReference>
<dbReference type="Proteomes" id="UP000236910">
    <property type="component" value="Unassembled WGS sequence"/>
</dbReference>
<dbReference type="NCBIfam" id="TIGR00398">
    <property type="entry name" value="metG"/>
    <property type="match status" value="1"/>
</dbReference>
<feature type="short sequence motif" description="'KMSKS' region" evidence="13">
    <location>
        <begin position="294"/>
        <end position="298"/>
    </location>
</feature>
<protein>
    <recommendedName>
        <fullName evidence="13">Methionine--tRNA ligase</fullName>
        <ecNumber evidence="13">6.1.1.10</ecNumber>
    </recommendedName>
    <alternativeName>
        <fullName evidence="13">Methionyl-tRNA synthetase</fullName>
        <shortName evidence="13">MetRS</shortName>
    </alternativeName>
</protein>
<dbReference type="GO" id="GO:0005524">
    <property type="term" value="F:ATP binding"/>
    <property type="evidence" value="ECO:0007669"/>
    <property type="project" value="UniProtKB-UniRule"/>
</dbReference>
<dbReference type="FunFam" id="2.170.220.10:FF:000002">
    <property type="entry name" value="Methionine--tRNA ligase"/>
    <property type="match status" value="1"/>
</dbReference>
<evidence type="ECO:0000256" key="3">
    <source>
        <dbReference type="ARBA" id="ARBA00011738"/>
    </source>
</evidence>
<dbReference type="HAMAP" id="MF_01228">
    <property type="entry name" value="Met_tRNA_synth_type2"/>
    <property type="match status" value="1"/>
</dbReference>
<gene>
    <name evidence="13" type="primary">metG</name>
    <name evidence="16" type="ORF">C0175_03415</name>
</gene>
<feature type="short sequence motif" description="'HIGH' region" evidence="13">
    <location>
        <begin position="11"/>
        <end position="21"/>
    </location>
</feature>
<dbReference type="Gene3D" id="2.170.220.10">
    <property type="match status" value="1"/>
</dbReference>
<name>A0A2J6X6T8_9BACT</name>
<keyword evidence="6 13" id="KW-0436">Ligase</keyword>
<dbReference type="NCBIfam" id="TIGR00399">
    <property type="entry name" value="metG_C_term"/>
    <property type="match status" value="1"/>
</dbReference>
<dbReference type="GO" id="GO:0006431">
    <property type="term" value="P:methionyl-tRNA aminoacylation"/>
    <property type="evidence" value="ECO:0007669"/>
    <property type="project" value="UniProtKB-UniRule"/>
</dbReference>
<keyword evidence="4 13" id="KW-0963">Cytoplasm</keyword>
<evidence type="ECO:0000256" key="6">
    <source>
        <dbReference type="ARBA" id="ARBA00022598"/>
    </source>
</evidence>
<evidence type="ECO:0000256" key="10">
    <source>
        <dbReference type="ARBA" id="ARBA00022917"/>
    </source>
</evidence>
<evidence type="ECO:0000256" key="13">
    <source>
        <dbReference type="HAMAP-Rule" id="MF_01228"/>
    </source>
</evidence>
<dbReference type="SUPFAM" id="SSF52374">
    <property type="entry name" value="Nucleotidylyl transferase"/>
    <property type="match status" value="1"/>
</dbReference>
<evidence type="ECO:0000256" key="12">
    <source>
        <dbReference type="ARBA" id="ARBA00047364"/>
    </source>
</evidence>
<dbReference type="AlphaFoldDB" id="A0A2J6X6T8"/>
<dbReference type="InterPro" id="IPR013155">
    <property type="entry name" value="M/V/L/I-tRNA-synth_anticd-bd"/>
</dbReference>
<dbReference type="InterPro" id="IPR002547">
    <property type="entry name" value="tRNA-bd_dom"/>
</dbReference>
<dbReference type="InterPro" id="IPR004495">
    <property type="entry name" value="Met-tRNA-synth_bsu_C"/>
</dbReference>
<evidence type="ECO:0000256" key="9">
    <source>
        <dbReference type="ARBA" id="ARBA00022884"/>
    </source>
</evidence>
<dbReference type="InterPro" id="IPR023457">
    <property type="entry name" value="Met-tRNA_synth_2"/>
</dbReference>
<comment type="caution">
    <text evidence="13">Lacks conserved residue(s) required for the propagation of feature annotation.</text>
</comment>
<feature type="binding site" evidence="13">
    <location>
        <position position="146"/>
    </location>
    <ligand>
        <name>Zn(2+)</name>
        <dbReference type="ChEBI" id="CHEBI:29105"/>
    </ligand>
</feature>
<dbReference type="InterPro" id="IPR012340">
    <property type="entry name" value="NA-bd_OB-fold"/>
</dbReference>
<dbReference type="InterPro" id="IPR015413">
    <property type="entry name" value="Methionyl/Leucyl_tRNA_Synth"/>
</dbReference>
<evidence type="ECO:0000313" key="16">
    <source>
        <dbReference type="EMBL" id="PMP82535.1"/>
    </source>
</evidence>
<keyword evidence="11 13" id="KW-0030">Aminoacyl-tRNA synthetase</keyword>
<dbReference type="CDD" id="cd07957">
    <property type="entry name" value="Anticodon_Ia_Met"/>
    <property type="match status" value="1"/>
</dbReference>
<comment type="similarity">
    <text evidence="14">Belongs to the class-I aminoacyl-tRNA synthetase family.</text>
</comment>
<feature type="binding site" evidence="13">
    <location>
        <position position="126"/>
    </location>
    <ligand>
        <name>Zn(2+)</name>
        <dbReference type="ChEBI" id="CHEBI:29105"/>
    </ligand>
</feature>
<dbReference type="SUPFAM" id="SSF50249">
    <property type="entry name" value="Nucleic acid-binding proteins"/>
    <property type="match status" value="1"/>
</dbReference>
<dbReference type="GO" id="GO:0005737">
    <property type="term" value="C:cytoplasm"/>
    <property type="evidence" value="ECO:0007669"/>
    <property type="project" value="UniProtKB-SubCell"/>
</dbReference>
<dbReference type="CDD" id="cd00814">
    <property type="entry name" value="MetRS_core"/>
    <property type="match status" value="1"/>
</dbReference>
<comment type="caution">
    <text evidence="16">The sequence shown here is derived from an EMBL/GenBank/DDBJ whole genome shotgun (WGS) entry which is preliminary data.</text>
</comment>
<evidence type="ECO:0000256" key="14">
    <source>
        <dbReference type="RuleBase" id="RU363039"/>
    </source>
</evidence>
<evidence type="ECO:0000313" key="17">
    <source>
        <dbReference type="Proteomes" id="UP000236910"/>
    </source>
</evidence>
<keyword evidence="8 13" id="KW-0067">ATP-binding</keyword>
<feature type="domain" description="TRNA-binding" evidence="15">
    <location>
        <begin position="532"/>
        <end position="634"/>
    </location>
</feature>
<accession>A0A2J6X6T8</accession>
<evidence type="ECO:0000256" key="11">
    <source>
        <dbReference type="ARBA" id="ARBA00023146"/>
    </source>
</evidence>
<comment type="subunit">
    <text evidence="3 13">Homodimer.</text>
</comment>
<evidence type="ECO:0000256" key="4">
    <source>
        <dbReference type="ARBA" id="ARBA00022490"/>
    </source>
</evidence>
<dbReference type="Pfam" id="PF09334">
    <property type="entry name" value="tRNA-synt_1g"/>
    <property type="match status" value="2"/>
</dbReference>
<dbReference type="PROSITE" id="PS50886">
    <property type="entry name" value="TRBD"/>
    <property type="match status" value="1"/>
</dbReference>
<dbReference type="InterPro" id="IPR014729">
    <property type="entry name" value="Rossmann-like_a/b/a_fold"/>
</dbReference>
<dbReference type="Pfam" id="PF01588">
    <property type="entry name" value="tRNA_bind"/>
    <property type="match status" value="1"/>
</dbReference>
<comment type="subcellular location">
    <subcellularLocation>
        <location evidence="2 13">Cytoplasm</location>
    </subcellularLocation>
</comment>
<evidence type="ECO:0000259" key="15">
    <source>
        <dbReference type="PROSITE" id="PS50886"/>
    </source>
</evidence>
<dbReference type="GO" id="GO:0000049">
    <property type="term" value="F:tRNA binding"/>
    <property type="evidence" value="ECO:0007669"/>
    <property type="project" value="UniProtKB-UniRule"/>
</dbReference>
<comment type="catalytic activity">
    <reaction evidence="12 13">
        <text>tRNA(Met) + L-methionine + ATP = L-methionyl-tRNA(Met) + AMP + diphosphate</text>
        <dbReference type="Rhea" id="RHEA:13481"/>
        <dbReference type="Rhea" id="RHEA-COMP:9667"/>
        <dbReference type="Rhea" id="RHEA-COMP:9698"/>
        <dbReference type="ChEBI" id="CHEBI:30616"/>
        <dbReference type="ChEBI" id="CHEBI:33019"/>
        <dbReference type="ChEBI" id="CHEBI:57844"/>
        <dbReference type="ChEBI" id="CHEBI:78442"/>
        <dbReference type="ChEBI" id="CHEBI:78530"/>
        <dbReference type="ChEBI" id="CHEBI:456215"/>
        <dbReference type="EC" id="6.1.1.10"/>
    </reaction>
</comment>
<proteinExistence type="inferred from homology"/>
<dbReference type="FunFam" id="2.40.50.140:FF:000042">
    <property type="entry name" value="Methionine--tRNA ligase"/>
    <property type="match status" value="1"/>
</dbReference>
<evidence type="ECO:0000256" key="5">
    <source>
        <dbReference type="ARBA" id="ARBA00022555"/>
    </source>
</evidence>
<dbReference type="GO" id="GO:0004825">
    <property type="term" value="F:methionine-tRNA ligase activity"/>
    <property type="evidence" value="ECO:0007669"/>
    <property type="project" value="UniProtKB-UniRule"/>
</dbReference>
<dbReference type="Gene3D" id="2.40.50.140">
    <property type="entry name" value="Nucleic acid-binding proteins"/>
    <property type="match status" value="1"/>
</dbReference>
<organism evidence="16 17">
    <name type="scientific">Caldisericum exile</name>
    <dbReference type="NCBI Taxonomy" id="693075"/>
    <lineage>
        <taxon>Bacteria</taxon>
        <taxon>Pseudomonadati</taxon>
        <taxon>Caldisericota/Cryosericota group</taxon>
        <taxon>Caldisericota</taxon>
        <taxon>Caldisericia</taxon>
        <taxon>Caldisericales</taxon>
        <taxon>Caldisericaceae</taxon>
        <taxon>Caldisericum</taxon>
    </lineage>
</organism>
<keyword evidence="5 13" id="KW-0820">tRNA-binding</keyword>
<evidence type="ECO:0000256" key="7">
    <source>
        <dbReference type="ARBA" id="ARBA00022741"/>
    </source>
</evidence>
<dbReference type="InterPro" id="IPR033911">
    <property type="entry name" value="MetRS_core"/>
</dbReference>
<dbReference type="PANTHER" id="PTHR43326:SF1">
    <property type="entry name" value="METHIONINE--TRNA LIGASE, MITOCHONDRIAL"/>
    <property type="match status" value="1"/>
</dbReference>
<evidence type="ECO:0000256" key="1">
    <source>
        <dbReference type="ARBA" id="ARBA00003314"/>
    </source>
</evidence>
<feature type="binding site" evidence="13">
    <location>
        <position position="143"/>
    </location>
    <ligand>
        <name>Zn(2+)</name>
        <dbReference type="ChEBI" id="CHEBI:29105"/>
    </ligand>
</feature>
<dbReference type="InterPro" id="IPR009080">
    <property type="entry name" value="tRNAsynth_Ia_anticodon-bd"/>
</dbReference>
<dbReference type="NCBIfam" id="NF008900">
    <property type="entry name" value="PRK12267.1"/>
    <property type="match status" value="1"/>
</dbReference>
<dbReference type="Gene3D" id="1.10.730.10">
    <property type="entry name" value="Isoleucyl-tRNA Synthetase, Domain 1"/>
    <property type="match status" value="1"/>
</dbReference>
<dbReference type="CDD" id="cd02800">
    <property type="entry name" value="tRNA_bind_EcMetRS_like"/>
    <property type="match status" value="1"/>
</dbReference>
<keyword evidence="10 13" id="KW-0648">Protein biosynthesis</keyword>
<reference evidence="16 17" key="1">
    <citation type="submission" date="2018-01" db="EMBL/GenBank/DDBJ databases">
        <title>Metagenomic assembled genomes from two thermal pools in the Uzon Caldera, Kamchatka, Russia.</title>
        <authorList>
            <person name="Wilkins L."/>
            <person name="Ettinger C."/>
        </authorList>
    </citation>
    <scope>NUCLEOTIDE SEQUENCE [LARGE SCALE GENOMIC DNA]</scope>
    <source>
        <strain evidence="16">ARK-10</strain>
    </source>
</reference>
<dbReference type="SUPFAM" id="SSF47323">
    <property type="entry name" value="Anticodon-binding domain of a subclass of class I aminoacyl-tRNA synthetases"/>
    <property type="match status" value="1"/>
</dbReference>
<evidence type="ECO:0000256" key="8">
    <source>
        <dbReference type="ARBA" id="ARBA00022840"/>
    </source>
</evidence>
<sequence length="634" mass="73327">MEKFYITTAIYYVNSKPHIGSVSEAIAADVIARYKRLSNFDVFFSTGTDEHSQKIEAKAKELGIDPQKFVDEAASLWKTIFDRFNISYSRFIRTSDPDHTEVVKDFFVKMYEKGDIYLSTYEGWYCVRDETFLKDSELVEGKCPHCGGEVQRLSEDNYFFRLSKYRDDLLKFYLENPQFVEPESRYNELLNILKGGLQDISVTRKSFKFGIHVPFDEEHTIYVWYDALINYVSAIGYLTNKEMFSKYWPADLHLIGKDITRFHGIVWPAMLMSVGLPLPKKIFAHGFWNLEGMKMSKSLGNVVDPVEFAENFSKLSNITFAKSVDVLRYYLSREAIFGLDGDFRMESFFRRYNSDLANDYGNLINRTLNMLSKYRNLEVPPYSVDDEFVAFAKSKFNQYKEHMEKYALSFALDRVFEIISYLNNYIQVKEPWKLSKETDKLNVVLDTLLEGIAYVSVLLQPFMPNITAFILDEFGVENRNISEYDGQILKKNVLNLFEPIFPRLEKEKIDLDKKTEENEDNVIEISKVKYDDFAKLDLRVAKILSAKRVKNSDKLIELKVSLGKEERTIVAGIGKFYSEEGLIGKKIVIVANLEERRLMGITSQGMLLAASTSNKENLSLLTVDKDIEEGAKIS</sequence>
<dbReference type="Gene3D" id="3.40.50.620">
    <property type="entry name" value="HUPs"/>
    <property type="match status" value="1"/>
</dbReference>
<dbReference type="InterPro" id="IPR014758">
    <property type="entry name" value="Met-tRNA_synth"/>
</dbReference>
<evidence type="ECO:0000256" key="2">
    <source>
        <dbReference type="ARBA" id="ARBA00004496"/>
    </source>
</evidence>
<keyword evidence="9 13" id="KW-0694">RNA-binding</keyword>
<keyword evidence="7 13" id="KW-0547">Nucleotide-binding</keyword>
<dbReference type="EMBL" id="PNIX01000200">
    <property type="protein sequence ID" value="PMP82535.1"/>
    <property type="molecule type" value="Genomic_DNA"/>
</dbReference>
<dbReference type="EC" id="6.1.1.10" evidence="13"/>
<dbReference type="PRINTS" id="PR01041">
    <property type="entry name" value="TRNASYNTHMET"/>
</dbReference>